<dbReference type="InterPro" id="IPR051681">
    <property type="entry name" value="Ser/Thr_Kinases-Pseudokinases"/>
</dbReference>
<protein>
    <submittedName>
        <fullName evidence="2">Protein-l-isoaspartate o-methyltransferase</fullName>
    </submittedName>
</protein>
<dbReference type="SUPFAM" id="SSF53335">
    <property type="entry name" value="S-adenosyl-L-methionine-dependent methyltransferases"/>
    <property type="match status" value="1"/>
</dbReference>
<dbReference type="InterPro" id="IPR029063">
    <property type="entry name" value="SAM-dependent_MTases_sf"/>
</dbReference>
<dbReference type="SMART" id="SM00220">
    <property type="entry name" value="S_TKc"/>
    <property type="match status" value="1"/>
</dbReference>
<comment type="caution">
    <text evidence="2">The sequence shown here is derived from an EMBL/GenBank/DDBJ whole genome shotgun (WGS) entry which is preliminary data.</text>
</comment>
<dbReference type="InterPro" id="IPR000719">
    <property type="entry name" value="Prot_kinase_dom"/>
</dbReference>
<dbReference type="PANTHER" id="PTHR44329">
    <property type="entry name" value="SERINE/THREONINE-PROTEIN KINASE TNNI3K-RELATED"/>
    <property type="match status" value="1"/>
</dbReference>
<evidence type="ECO:0000259" key="1">
    <source>
        <dbReference type="PROSITE" id="PS50011"/>
    </source>
</evidence>
<dbReference type="Pfam" id="PF00069">
    <property type="entry name" value="Pkinase"/>
    <property type="match status" value="1"/>
</dbReference>
<organism evidence="2 3">
    <name type="scientific">Anaeramoeba flamelloides</name>
    <dbReference type="NCBI Taxonomy" id="1746091"/>
    <lineage>
        <taxon>Eukaryota</taxon>
        <taxon>Metamonada</taxon>
        <taxon>Anaeramoebidae</taxon>
        <taxon>Anaeramoeba</taxon>
    </lineage>
</organism>
<dbReference type="SUPFAM" id="SSF56112">
    <property type="entry name" value="Protein kinase-like (PK-like)"/>
    <property type="match status" value="1"/>
</dbReference>
<dbReference type="Pfam" id="PF01135">
    <property type="entry name" value="PCMT"/>
    <property type="match status" value="1"/>
</dbReference>
<proteinExistence type="predicted"/>
<dbReference type="EMBL" id="JAOAOG010000009">
    <property type="protein sequence ID" value="KAJ6255196.1"/>
    <property type="molecule type" value="Genomic_DNA"/>
</dbReference>
<name>A0ABQ8ZEB1_9EUKA</name>
<evidence type="ECO:0000313" key="3">
    <source>
        <dbReference type="Proteomes" id="UP001150062"/>
    </source>
</evidence>
<dbReference type="PROSITE" id="PS50011">
    <property type="entry name" value="PROTEIN_KINASE_DOM"/>
    <property type="match status" value="1"/>
</dbReference>
<dbReference type="Proteomes" id="UP001150062">
    <property type="component" value="Unassembled WGS sequence"/>
</dbReference>
<accession>A0ABQ8ZEB1</accession>
<feature type="domain" description="Protein kinase" evidence="1">
    <location>
        <begin position="1"/>
        <end position="376"/>
    </location>
</feature>
<dbReference type="Gene3D" id="1.10.510.10">
    <property type="entry name" value="Transferase(Phosphotransferase) domain 1"/>
    <property type="match status" value="1"/>
</dbReference>
<evidence type="ECO:0000313" key="2">
    <source>
        <dbReference type="EMBL" id="KAJ6255196.1"/>
    </source>
</evidence>
<keyword evidence="3" id="KW-1185">Reference proteome</keyword>
<dbReference type="Gene3D" id="3.40.50.150">
    <property type="entry name" value="Vaccinia Virus protein VP39"/>
    <property type="match status" value="1"/>
</dbReference>
<gene>
    <name evidence="2" type="ORF">M0813_11626</name>
</gene>
<dbReference type="InterPro" id="IPR011009">
    <property type="entry name" value="Kinase-like_dom_sf"/>
</dbReference>
<reference evidence="2" key="1">
    <citation type="submission" date="2022-08" db="EMBL/GenBank/DDBJ databases">
        <title>Novel sulfate-reducing endosymbionts in the free-living metamonad Anaeramoeba.</title>
        <authorList>
            <person name="Jerlstrom-Hultqvist J."/>
            <person name="Cepicka I."/>
            <person name="Gallot-Lavallee L."/>
            <person name="Salas-Leiva D."/>
            <person name="Curtis B.A."/>
            <person name="Zahonova K."/>
            <person name="Pipaliya S."/>
            <person name="Dacks J."/>
            <person name="Roger A.J."/>
        </authorList>
    </citation>
    <scope>NUCLEOTIDE SEQUENCE</scope>
    <source>
        <strain evidence="2">Schooner1</strain>
    </source>
</reference>
<sequence length="799" mass="91632">MDNFKCPVCFSQYDSNHQPMILCQRNHTICIMCLENVTRCLICEEKIINPIYARDLQNLSIKTINRYTQMANLEKREYTFSSVAVDEWCLGDILEGEYQGAHKIRFLVCNGIIYDNNKGLVVKQIKGSINPLIGLKHKNICDIYGITNLNFISRTENKYLRDYKDDLSIVYQDYPKTRTLKELNIEQLNVNSRSKIALSVIKGLYYLHSKFIVHGWLNFSSVIISKSRIKENFQNIKLTQYGLSNLIHDQLGNWMTEEDPQNVDLGLLSFVAPEIFLGGHQIKHLSDIYSLSMLIYYLFTKSPFDSRGKVQNSLFNKKNRSNPMEFVSQILEGERPSCEESLMPNSLKELIARGLSGNPFERPKLQEFYQALKGLVLEVTLKENEKDNKNENIEVQNIEETVSIESEEYEENNPDFENFFNLMESEIIGINSFQDNVSNQEYINFFGSSEEGDEEWISDNNSDISFDFENGIQSESESNSDSERINEKQISQMGEIELKIDLNLDDEDELNNQLGEENQISIGFEKLTAKIEELSMADRSEQVSNQILPVSIFSLDWNADLDTLSTQKFRKQMIQDLRVVSVFKNVIHDHILNAMEIVPRHLFIETKTLGKWKNRSIIENEATKYSYKYYKPMPSTHKSNSSSPEIIGTELSFVKIIPGSRVLFIGAKGGYIQSVTAQIVGLNGLVVTLSSQKEVLSVLKKRCTKDCPYANQIFKWRHVDSILDTNPVMDLAPFDAILCGGYVSEIPSSFIDLLNEDGGTLIAPFQTNYNQYLTVVTRKQSTINTEVIQDWLVRFGKLI</sequence>